<gene>
    <name evidence="1" type="ORF">LFYK43_22890</name>
</gene>
<keyword evidence="2" id="KW-1185">Reference proteome</keyword>
<protein>
    <submittedName>
        <fullName evidence="1">Uncharacterized protein</fullName>
    </submittedName>
</protein>
<dbReference type="OrthoDB" id="2246538at2"/>
<dbReference type="RefSeq" id="WP_124978466.1">
    <property type="nucleotide sequence ID" value="NZ_BFFP01000059.1"/>
</dbReference>
<reference evidence="1 2" key="1">
    <citation type="journal article" date="2019" name="Int. J. Syst. Evol. Microbiol.">
        <title>Lactobacillus salitolerans sp. nov., a novel lactic acid bacterium isolated from spent mushroom substrates.</title>
        <authorList>
            <person name="Tohno M."/>
            <person name="Tanizawa Y."/>
            <person name="Kojima Y."/>
            <person name="Sakamoto M."/>
            <person name="Nakamura Y."/>
            <person name="Ohkuma M."/>
            <person name="Kobayashi H."/>
        </authorList>
    </citation>
    <scope>NUCLEOTIDE SEQUENCE [LARGE SCALE GENOMIC DNA]</scope>
    <source>
        <strain evidence="1 2">YK43</strain>
    </source>
</reference>
<comment type="caution">
    <text evidence="1">The sequence shown here is derived from an EMBL/GenBank/DDBJ whole genome shotgun (WGS) entry which is preliminary data.</text>
</comment>
<accession>A0A401IWA6</accession>
<organism evidence="1 2">
    <name type="scientific">Ligilactobacillus salitolerans</name>
    <dbReference type="NCBI Taxonomy" id="1808352"/>
    <lineage>
        <taxon>Bacteria</taxon>
        <taxon>Bacillati</taxon>
        <taxon>Bacillota</taxon>
        <taxon>Bacilli</taxon>
        <taxon>Lactobacillales</taxon>
        <taxon>Lactobacillaceae</taxon>
        <taxon>Ligilactobacillus</taxon>
    </lineage>
</organism>
<evidence type="ECO:0000313" key="1">
    <source>
        <dbReference type="EMBL" id="GBG95830.1"/>
    </source>
</evidence>
<name>A0A401IWA6_9LACO</name>
<sequence length="99" mass="12131">MLKRTKVFLRSNKIPYTKEHVNPLMVPERVYVLKFGKDGDEYLNRFIVEHTYTWTGRIKINRITLRLHGQVHPHVFRNEHELLHYLKKHKDQFTEYSQK</sequence>
<dbReference type="AlphaFoldDB" id="A0A401IWA6"/>
<proteinExistence type="predicted"/>
<dbReference type="EMBL" id="BFFP01000059">
    <property type="protein sequence ID" value="GBG95830.1"/>
    <property type="molecule type" value="Genomic_DNA"/>
</dbReference>
<dbReference type="Proteomes" id="UP000286848">
    <property type="component" value="Unassembled WGS sequence"/>
</dbReference>
<evidence type="ECO:0000313" key="2">
    <source>
        <dbReference type="Proteomes" id="UP000286848"/>
    </source>
</evidence>